<protein>
    <submittedName>
        <fullName evidence="3">Glycosyltransferase family 4 protein</fullName>
    </submittedName>
</protein>
<dbReference type="RefSeq" id="WP_249323016.1">
    <property type="nucleotide sequence ID" value="NZ_JACRTK010000001.1"/>
</dbReference>
<evidence type="ECO:0000313" key="3">
    <source>
        <dbReference type="EMBL" id="MBC8590195.1"/>
    </source>
</evidence>
<evidence type="ECO:0000313" key="4">
    <source>
        <dbReference type="Proteomes" id="UP000601522"/>
    </source>
</evidence>
<dbReference type="AlphaFoldDB" id="A0A926EXA5"/>
<dbReference type="EMBL" id="JACRTK010000001">
    <property type="protein sequence ID" value="MBC8590195.1"/>
    <property type="molecule type" value="Genomic_DNA"/>
</dbReference>
<dbReference type="CDD" id="cd03801">
    <property type="entry name" value="GT4_PimA-like"/>
    <property type="match status" value="1"/>
</dbReference>
<dbReference type="GO" id="GO:0016757">
    <property type="term" value="F:glycosyltransferase activity"/>
    <property type="evidence" value="ECO:0007669"/>
    <property type="project" value="InterPro"/>
</dbReference>
<comment type="caution">
    <text evidence="3">The sequence shown here is derived from an EMBL/GenBank/DDBJ whole genome shotgun (WGS) entry which is preliminary data.</text>
</comment>
<gene>
    <name evidence="3" type="ORF">H8689_03445</name>
</gene>
<keyword evidence="4" id="KW-1185">Reference proteome</keyword>
<dbReference type="Pfam" id="PF13439">
    <property type="entry name" value="Glyco_transf_4"/>
    <property type="match status" value="1"/>
</dbReference>
<feature type="domain" description="Glycosyl transferase family 1" evidence="1">
    <location>
        <begin position="186"/>
        <end position="337"/>
    </location>
</feature>
<feature type="domain" description="Glycosyltransferase subfamily 4-like N-terminal" evidence="2">
    <location>
        <begin position="17"/>
        <end position="180"/>
    </location>
</feature>
<evidence type="ECO:0000259" key="2">
    <source>
        <dbReference type="Pfam" id="PF13439"/>
    </source>
</evidence>
<dbReference type="PANTHER" id="PTHR45947">
    <property type="entry name" value="SULFOQUINOVOSYL TRANSFERASE SQD2"/>
    <property type="match status" value="1"/>
</dbReference>
<dbReference type="InterPro" id="IPR001296">
    <property type="entry name" value="Glyco_trans_1"/>
</dbReference>
<dbReference type="Gene3D" id="3.40.50.2000">
    <property type="entry name" value="Glycogen Phosphorylase B"/>
    <property type="match status" value="2"/>
</dbReference>
<organism evidence="3 4">
    <name type="scientific">Wansuia hejianensis</name>
    <dbReference type="NCBI Taxonomy" id="2763667"/>
    <lineage>
        <taxon>Bacteria</taxon>
        <taxon>Bacillati</taxon>
        <taxon>Bacillota</taxon>
        <taxon>Clostridia</taxon>
        <taxon>Lachnospirales</taxon>
        <taxon>Lachnospiraceae</taxon>
        <taxon>Wansuia</taxon>
    </lineage>
</organism>
<sequence length="370" mass="43639">MKILHINSYYSGGKFYKNLYDKQIEKGLDIDVYVPISTALDPSKVRNDDYSIISQNHGKYDRIFFHLKHKKIYNDVIKKFKIGEYSLIHAHSLFSNGYIAYKLKQNYNIPYIVAVRNSDVNVFFKKMIHLRKMGINILRNAEKIIFLSQPYKEYTIDRYVPDKYRDEIYSKSLVIPNGIDNFWFKNEIVEREEPDKDNLNIIYVGDINSNKNIETTTKACQILLDQGYKVKYKVIGKIKDNKYKEFIENHPFIHYVPYCTKEELINHYRNGHIFVMPSKHETFGLVYAEAMSQGLPIIYTRGQGFDGQFKEGIIGYSVQYDSEGEIVKRIKDILDQYKNISSNCKHMVNKFNWTDISKEYEAIYKEIEGV</sequence>
<name>A0A926EXA5_9FIRM</name>
<accession>A0A926EXA5</accession>
<dbReference type="Pfam" id="PF00534">
    <property type="entry name" value="Glycos_transf_1"/>
    <property type="match status" value="1"/>
</dbReference>
<dbReference type="Proteomes" id="UP000601522">
    <property type="component" value="Unassembled WGS sequence"/>
</dbReference>
<dbReference type="InterPro" id="IPR028098">
    <property type="entry name" value="Glyco_trans_4-like_N"/>
</dbReference>
<reference evidence="3 4" key="1">
    <citation type="submission" date="2020-08" db="EMBL/GenBank/DDBJ databases">
        <title>Genome public.</title>
        <authorList>
            <person name="Liu C."/>
            <person name="Sun Q."/>
        </authorList>
    </citation>
    <scope>NUCLEOTIDE SEQUENCE [LARGE SCALE GENOMIC DNA]</scope>
    <source>
        <strain evidence="3 4">NSJ-26</strain>
    </source>
</reference>
<evidence type="ECO:0000259" key="1">
    <source>
        <dbReference type="Pfam" id="PF00534"/>
    </source>
</evidence>
<dbReference type="PANTHER" id="PTHR45947:SF3">
    <property type="entry name" value="SULFOQUINOVOSYL TRANSFERASE SQD2"/>
    <property type="match status" value="1"/>
</dbReference>
<dbReference type="InterPro" id="IPR050194">
    <property type="entry name" value="Glycosyltransferase_grp1"/>
</dbReference>
<proteinExistence type="predicted"/>
<dbReference type="SUPFAM" id="SSF53756">
    <property type="entry name" value="UDP-Glycosyltransferase/glycogen phosphorylase"/>
    <property type="match status" value="1"/>
</dbReference>